<proteinExistence type="predicted"/>
<dbReference type="RefSeq" id="WP_184437882.1">
    <property type="nucleotide sequence ID" value="NZ_JACIGI010000052.1"/>
</dbReference>
<evidence type="ECO:0000313" key="3">
    <source>
        <dbReference type="Proteomes" id="UP000555728"/>
    </source>
</evidence>
<organism evidence="2 3">
    <name type="scientific">Roseospira goensis</name>
    <dbReference type="NCBI Taxonomy" id="391922"/>
    <lineage>
        <taxon>Bacteria</taxon>
        <taxon>Pseudomonadati</taxon>
        <taxon>Pseudomonadota</taxon>
        <taxon>Alphaproteobacteria</taxon>
        <taxon>Rhodospirillales</taxon>
        <taxon>Rhodospirillaceae</taxon>
        <taxon>Roseospira</taxon>
    </lineage>
</organism>
<gene>
    <name evidence="2" type="ORF">GGD88_003547</name>
</gene>
<dbReference type="InterPro" id="IPR006528">
    <property type="entry name" value="Phage_head_morphogenesis_dom"/>
</dbReference>
<feature type="domain" description="Phage head morphogenesis" evidence="1">
    <location>
        <begin position="57"/>
        <end position="191"/>
    </location>
</feature>
<dbReference type="NCBIfam" id="TIGR01641">
    <property type="entry name" value="phageSPP1_gp7"/>
    <property type="match status" value="1"/>
</dbReference>
<evidence type="ECO:0000259" key="1">
    <source>
        <dbReference type="Pfam" id="PF04233"/>
    </source>
</evidence>
<evidence type="ECO:0000313" key="2">
    <source>
        <dbReference type="EMBL" id="MBB4287790.1"/>
    </source>
</evidence>
<accession>A0A7W6WM76</accession>
<sequence length="448" mass="50213">MADDPLPGLPPREALEFLEAKGLRPGWSWLDVWGEEHAHEFTVAKMMQADLLADTHRSLVTALAEGQTYETWAKDLTPRLQAAGWWGRQESTDPLTGETRTVQLGSPRRLRTIYDANMRSARAAGHWDRIERAMERERSRGRTLYLRYVAVLDERTRERHRRWHGLVRPADDPIWRVLYPPNGWHCRCTVMVLTERDLARYGYTPTPDDKVPPLNARPFLNHRTGEITLVPEGVDPGWHSNAGLARAETLARQAAARWATLPPDAAALAAVTGRQVRAALSDSVAGWVDDVAARGQARGERRVVGWMSERVVERLAALGRHPSSVALHLDDGIVWHMIRDAKAARGAALAVEDVRRIVDIVATPQAVLYDHTDPALLYVFEPTGDAMDRLGKLIVRIDWRTNVRTPEGRAQVTLNAIRSGGLVRSDNLDERTPDGERRYAVLDGSLEG</sequence>
<name>A0A7W6WM76_9PROT</name>
<keyword evidence="3" id="KW-1185">Reference proteome</keyword>
<comment type="caution">
    <text evidence="2">The sequence shown here is derived from an EMBL/GenBank/DDBJ whole genome shotgun (WGS) entry which is preliminary data.</text>
</comment>
<dbReference type="AlphaFoldDB" id="A0A7W6WM76"/>
<reference evidence="2 3" key="1">
    <citation type="submission" date="2020-08" db="EMBL/GenBank/DDBJ databases">
        <title>Genome sequencing of Purple Non-Sulfur Bacteria from various extreme environments.</title>
        <authorList>
            <person name="Mayer M."/>
        </authorList>
    </citation>
    <scope>NUCLEOTIDE SEQUENCE [LARGE SCALE GENOMIC DNA]</scope>
    <source>
        <strain evidence="2 3">JA135</strain>
    </source>
</reference>
<dbReference type="Proteomes" id="UP000555728">
    <property type="component" value="Unassembled WGS sequence"/>
</dbReference>
<dbReference type="Pfam" id="PF04233">
    <property type="entry name" value="Phage_Mu_F"/>
    <property type="match status" value="1"/>
</dbReference>
<dbReference type="EMBL" id="JACIGI010000052">
    <property type="protein sequence ID" value="MBB4287790.1"/>
    <property type="molecule type" value="Genomic_DNA"/>
</dbReference>
<protein>
    <submittedName>
        <fullName evidence="2">SPP1 gp7 family putative phage head morphogenesis protein</fullName>
    </submittedName>
</protein>